<dbReference type="GO" id="GO:0005829">
    <property type="term" value="C:cytosol"/>
    <property type="evidence" value="ECO:0007669"/>
    <property type="project" value="TreeGrafter"/>
</dbReference>
<accession>A0A1N6RCJ0</accession>
<keyword evidence="8" id="KW-1185">Reference proteome</keyword>
<dbReference type="GO" id="GO:0045454">
    <property type="term" value="P:cell redox homeostasis"/>
    <property type="evidence" value="ECO:0007669"/>
    <property type="project" value="TreeGrafter"/>
</dbReference>
<evidence type="ECO:0000313" key="8">
    <source>
        <dbReference type="Proteomes" id="UP000256679"/>
    </source>
</evidence>
<dbReference type="InterPro" id="IPR013766">
    <property type="entry name" value="Thioredoxin_domain"/>
</dbReference>
<dbReference type="Proteomes" id="UP000256679">
    <property type="component" value="Unassembled WGS sequence"/>
</dbReference>
<keyword evidence="1" id="KW-0813">Transport</keyword>
<evidence type="ECO:0000256" key="1">
    <source>
        <dbReference type="ARBA" id="ARBA00022448"/>
    </source>
</evidence>
<dbReference type="EMBL" id="QFCQ01000029">
    <property type="protein sequence ID" value="RDW13593.1"/>
    <property type="molecule type" value="Genomic_DNA"/>
</dbReference>
<dbReference type="OrthoDB" id="9790390at2"/>
<name>A0A1N6RCJ0_9RHOB</name>
<dbReference type="CDD" id="cd02947">
    <property type="entry name" value="TRX_family"/>
    <property type="match status" value="1"/>
</dbReference>
<reference evidence="7 9" key="1">
    <citation type="submission" date="2017-01" db="EMBL/GenBank/DDBJ databases">
        <authorList>
            <person name="Varghese N."/>
            <person name="Submissions S."/>
        </authorList>
    </citation>
    <scope>NUCLEOTIDE SEQUENCE [LARGE SCALE GENOMIC DNA]</scope>
    <source>
        <strain evidence="7 9">ATCC 700171</strain>
    </source>
</reference>
<keyword evidence="4" id="KW-0676">Redox-active center</keyword>
<evidence type="ECO:0000313" key="6">
    <source>
        <dbReference type="EMBL" id="RDW13593.1"/>
    </source>
</evidence>
<feature type="domain" description="Thioredoxin" evidence="5">
    <location>
        <begin position="29"/>
        <end position="146"/>
    </location>
</feature>
<reference evidence="6 8" key="2">
    <citation type="submission" date="2018-05" db="EMBL/GenBank/DDBJ databases">
        <title>Whole genome sequencing of Paracoccus thiocyanatus SST.</title>
        <authorList>
            <person name="Ghosh W."/>
            <person name="Rameez M.J."/>
            <person name="Roy C."/>
        </authorList>
    </citation>
    <scope>NUCLEOTIDE SEQUENCE [LARGE SCALE GENOMIC DNA]</scope>
    <source>
        <strain evidence="6 8">SST</strain>
    </source>
</reference>
<dbReference type="PANTHER" id="PTHR45663">
    <property type="entry name" value="GEO12009P1"/>
    <property type="match status" value="1"/>
</dbReference>
<dbReference type="InterPro" id="IPR017937">
    <property type="entry name" value="Thioredoxin_CS"/>
</dbReference>
<dbReference type="PROSITE" id="PS51352">
    <property type="entry name" value="THIOREDOXIN_2"/>
    <property type="match status" value="1"/>
</dbReference>
<evidence type="ECO:0000256" key="3">
    <source>
        <dbReference type="ARBA" id="ARBA00023157"/>
    </source>
</evidence>
<evidence type="ECO:0000256" key="4">
    <source>
        <dbReference type="ARBA" id="ARBA00023284"/>
    </source>
</evidence>
<dbReference type="Proteomes" id="UP000323956">
    <property type="component" value="Unassembled WGS sequence"/>
</dbReference>
<dbReference type="GO" id="GO:0015035">
    <property type="term" value="F:protein-disulfide reductase activity"/>
    <property type="evidence" value="ECO:0007669"/>
    <property type="project" value="TreeGrafter"/>
</dbReference>
<evidence type="ECO:0000313" key="7">
    <source>
        <dbReference type="EMBL" id="SIQ26554.1"/>
    </source>
</evidence>
<gene>
    <name evidence="6" type="ORF">DIE28_07290</name>
    <name evidence="7" type="ORF">SAMN05421641_105145</name>
</gene>
<evidence type="ECO:0000313" key="9">
    <source>
        <dbReference type="Proteomes" id="UP000323956"/>
    </source>
</evidence>
<dbReference type="InterPro" id="IPR036249">
    <property type="entry name" value="Thioredoxin-like_sf"/>
</dbReference>
<dbReference type="RefSeq" id="WP_115755401.1">
    <property type="nucleotide sequence ID" value="NZ_FTMK01000005.1"/>
</dbReference>
<evidence type="ECO:0000256" key="2">
    <source>
        <dbReference type="ARBA" id="ARBA00022982"/>
    </source>
</evidence>
<dbReference type="Gene3D" id="2.30.30.380">
    <property type="entry name" value="Zn-finger domain of Sec23/24"/>
    <property type="match status" value="1"/>
</dbReference>
<sequence>MSGTDIQIVCTACGATNRLPPGRDPQSARCGKCRAPLFSGQPADVDGAMFQRQIGRSSIPVLVDVWAPWCGPCRMMAPQYASAAGMLEPGMRLIKLNSEAEPQTAATLGIRGIPTLLLYRGGRELARQSGAMDAASIAGWARSQLRD</sequence>
<dbReference type="Pfam" id="PF00085">
    <property type="entry name" value="Thioredoxin"/>
    <property type="match status" value="1"/>
</dbReference>
<dbReference type="PROSITE" id="PS00194">
    <property type="entry name" value="THIOREDOXIN_1"/>
    <property type="match status" value="1"/>
</dbReference>
<evidence type="ECO:0000259" key="5">
    <source>
        <dbReference type="PROSITE" id="PS51352"/>
    </source>
</evidence>
<keyword evidence="2" id="KW-0249">Electron transport</keyword>
<protein>
    <submittedName>
        <fullName evidence="6 7">Thioredoxin</fullName>
    </submittedName>
</protein>
<dbReference type="AlphaFoldDB" id="A0A1N6RCJ0"/>
<dbReference type="PRINTS" id="PR00421">
    <property type="entry name" value="THIOREDOXIN"/>
</dbReference>
<dbReference type="PANTHER" id="PTHR45663:SF11">
    <property type="entry name" value="GEO12009P1"/>
    <property type="match status" value="1"/>
</dbReference>
<organism evidence="7 9">
    <name type="scientific">Paracoccus thiocyanatus</name>
    <dbReference type="NCBI Taxonomy" id="34006"/>
    <lineage>
        <taxon>Bacteria</taxon>
        <taxon>Pseudomonadati</taxon>
        <taxon>Pseudomonadota</taxon>
        <taxon>Alphaproteobacteria</taxon>
        <taxon>Rhodobacterales</taxon>
        <taxon>Paracoccaceae</taxon>
        <taxon>Paracoccus</taxon>
    </lineage>
</organism>
<dbReference type="SUPFAM" id="SSF52833">
    <property type="entry name" value="Thioredoxin-like"/>
    <property type="match status" value="1"/>
</dbReference>
<proteinExistence type="predicted"/>
<dbReference type="EMBL" id="FTMK01000005">
    <property type="protein sequence ID" value="SIQ26554.1"/>
    <property type="molecule type" value="Genomic_DNA"/>
</dbReference>
<dbReference type="Gene3D" id="3.40.30.10">
    <property type="entry name" value="Glutaredoxin"/>
    <property type="match status" value="1"/>
</dbReference>
<keyword evidence="3" id="KW-1015">Disulfide bond</keyword>